<dbReference type="GO" id="GO:0016747">
    <property type="term" value="F:acyltransferase activity, transferring groups other than amino-acyl groups"/>
    <property type="evidence" value="ECO:0007669"/>
    <property type="project" value="InterPro"/>
</dbReference>
<dbReference type="eggNOG" id="COG0456">
    <property type="taxonomic scope" value="Bacteria"/>
</dbReference>
<evidence type="ECO:0000259" key="1">
    <source>
        <dbReference type="PROSITE" id="PS51186"/>
    </source>
</evidence>
<dbReference type="InterPro" id="IPR039968">
    <property type="entry name" value="BcerS-like"/>
</dbReference>
<evidence type="ECO:0000313" key="3">
    <source>
        <dbReference type="Proteomes" id="UP000000379"/>
    </source>
</evidence>
<dbReference type="Gene3D" id="3.40.630.30">
    <property type="match status" value="1"/>
</dbReference>
<sequence>MNVRPVVSRRDLARFIELPYALHRGDPSWVPPLRLTERARFSRKNPFFEHATMQLFLAEDRGRTVGRVAAIDDRLHNDTHGDNLAFFGFFEALDETSALALLAAVEAWARARGRAAVRGPANPSMNDGSGFQIDAFGTPPYVMMPWNPPAYPRYLARAGYTKVKDLYAWLFDHHSAAVSRLERLAARVQRRYPVRVRPVDLKRFEAELAIVERLYNGAWEENWGFVRYTEAEFRALARELRLIIDPEIAVFAELAGEPVGLALALPDINQVLKKMNGRIVPFGFVHLLRRRQLIDQARLPILGVVKEHRHKGFELVLIHEIIRRSRARGYRRGECSWILEDNEAMNKGIAAAGAERYKTYRLFQKAL</sequence>
<dbReference type="PROSITE" id="PS51186">
    <property type="entry name" value="GNAT"/>
    <property type="match status" value="1"/>
</dbReference>
<gene>
    <name evidence="2" type="ordered locus">Trad_1557</name>
</gene>
<dbReference type="SUPFAM" id="SSF55729">
    <property type="entry name" value="Acyl-CoA N-acyltransferases (Nat)"/>
    <property type="match status" value="1"/>
</dbReference>
<feature type="domain" description="N-acetyltransferase" evidence="1">
    <location>
        <begin position="194"/>
        <end position="367"/>
    </location>
</feature>
<reference evidence="3" key="1">
    <citation type="submission" date="2010-05" db="EMBL/GenBank/DDBJ databases">
        <title>The complete genome of Truepera radiovictris DSM 17093.</title>
        <authorList>
            <consortium name="US DOE Joint Genome Institute (JGI-PGF)"/>
            <person name="Lucas S."/>
            <person name="Copeland A."/>
            <person name="Lapidus A."/>
            <person name="Glavina del Rio T."/>
            <person name="Dalin E."/>
            <person name="Tice H."/>
            <person name="Bruce D."/>
            <person name="Goodwin L."/>
            <person name="Pitluck S."/>
            <person name="Kyrpides N."/>
            <person name="Mavromatis K."/>
            <person name="Ovchinnikova G."/>
            <person name="Munk A.C."/>
            <person name="Detter J.C."/>
            <person name="Han C."/>
            <person name="Tapia R."/>
            <person name="Land M."/>
            <person name="Hauser L."/>
            <person name="Markowitz V."/>
            <person name="Cheng J.-F."/>
            <person name="Hugenholtz P."/>
            <person name="Woyke T."/>
            <person name="Wu D."/>
            <person name="Tindall B."/>
            <person name="Pomrenke H.G."/>
            <person name="Brambilla E."/>
            <person name="Klenk H.-P."/>
            <person name="Eisen J.A."/>
        </authorList>
    </citation>
    <scope>NUCLEOTIDE SEQUENCE [LARGE SCALE GENOMIC DNA]</scope>
    <source>
        <strain evidence="3">DSM 17093 / CIP 108686 / LMG 22925 / RQ-24</strain>
    </source>
</reference>
<accession>D7CXS4</accession>
<dbReference type="AlphaFoldDB" id="D7CXS4"/>
<dbReference type="PANTHER" id="PTHR41368">
    <property type="entry name" value="PROTEIN YGHO"/>
    <property type="match status" value="1"/>
</dbReference>
<reference evidence="2 3" key="2">
    <citation type="journal article" date="2011" name="Stand. Genomic Sci.">
        <title>Complete genome sequence of Truepera radiovictrix type strain (RQ-24).</title>
        <authorList>
            <person name="Ivanova N."/>
            <person name="Rohde C."/>
            <person name="Munk C."/>
            <person name="Nolan M."/>
            <person name="Lucas S."/>
            <person name="Del Rio T.G."/>
            <person name="Tice H."/>
            <person name="Deshpande S."/>
            <person name="Cheng J.F."/>
            <person name="Tapia R."/>
            <person name="Han C."/>
            <person name="Goodwin L."/>
            <person name="Pitluck S."/>
            <person name="Liolios K."/>
            <person name="Mavromatis K."/>
            <person name="Mikhailova N."/>
            <person name="Pati A."/>
            <person name="Chen A."/>
            <person name="Palaniappan K."/>
            <person name="Land M."/>
            <person name="Hauser L."/>
            <person name="Chang Y.J."/>
            <person name="Jeffries C.D."/>
            <person name="Brambilla E."/>
            <person name="Rohde M."/>
            <person name="Goker M."/>
            <person name="Tindall B.J."/>
            <person name="Woyke T."/>
            <person name="Bristow J."/>
            <person name="Eisen J.A."/>
            <person name="Markowitz V."/>
            <person name="Hugenholtz P."/>
            <person name="Kyrpides N.C."/>
            <person name="Klenk H.P."/>
            <person name="Lapidus A."/>
        </authorList>
    </citation>
    <scope>NUCLEOTIDE SEQUENCE [LARGE SCALE GENOMIC DNA]</scope>
    <source>
        <strain evidence="3">DSM 17093 / CIP 108686 / LMG 22925 / RQ-24</strain>
    </source>
</reference>
<proteinExistence type="predicted"/>
<dbReference type="RefSeq" id="WP_013178044.1">
    <property type="nucleotide sequence ID" value="NC_014221.1"/>
</dbReference>
<dbReference type="Proteomes" id="UP000000379">
    <property type="component" value="Chromosome"/>
</dbReference>
<organism evidence="2 3">
    <name type="scientific">Truepera radiovictrix (strain DSM 17093 / CIP 108686 / LMG 22925 / RQ-24)</name>
    <dbReference type="NCBI Taxonomy" id="649638"/>
    <lineage>
        <taxon>Bacteria</taxon>
        <taxon>Thermotogati</taxon>
        <taxon>Deinococcota</taxon>
        <taxon>Deinococci</taxon>
        <taxon>Trueperales</taxon>
        <taxon>Trueperaceae</taxon>
        <taxon>Truepera</taxon>
    </lineage>
</organism>
<protein>
    <recommendedName>
        <fullName evidence="1">N-acetyltransferase domain-containing protein</fullName>
    </recommendedName>
</protein>
<keyword evidence="3" id="KW-1185">Reference proteome</keyword>
<dbReference type="InterPro" id="IPR016181">
    <property type="entry name" value="Acyl_CoA_acyltransferase"/>
</dbReference>
<dbReference type="HOGENOM" id="CLU_053649_0_0_0"/>
<evidence type="ECO:0000313" key="2">
    <source>
        <dbReference type="EMBL" id="ADI14676.1"/>
    </source>
</evidence>
<dbReference type="KEGG" id="tra:Trad_1557"/>
<dbReference type="InterPro" id="IPR000182">
    <property type="entry name" value="GNAT_dom"/>
</dbReference>
<dbReference type="EMBL" id="CP002049">
    <property type="protein sequence ID" value="ADI14676.1"/>
    <property type="molecule type" value="Genomic_DNA"/>
</dbReference>
<dbReference type="STRING" id="649638.Trad_1557"/>
<name>D7CXS4_TRURR</name>
<dbReference type="PANTHER" id="PTHR41368:SF1">
    <property type="entry name" value="PROTEIN YGHO"/>
    <property type="match status" value="1"/>
</dbReference>